<evidence type="ECO:0000313" key="2">
    <source>
        <dbReference type="Proteomes" id="UP001451303"/>
    </source>
</evidence>
<keyword evidence="2" id="KW-1185">Reference proteome</keyword>
<gene>
    <name evidence="1" type="ORF">QR685DRAFT_453885</name>
</gene>
<sequence length="1122" mass="127885">MDPASILGIVAAACQFAELAAKGAIKGAGLLKSLRDTPAKLTELLRLVQISKQNMVQLRDHLAHPTLLSLSSQFRLQTYRDGTEKAHEVAQDLELQIESLVGHTTQDLRGIKRLWRDVITVKKEGEFNDRFEAIQRYNEQIHRGLSGLQVALSTKNLESSVAIGTRVNENTTVLAEIKDKVYELNSRKTDVNIDVNVHGSTLIAAQQTRASPATTRVEFELRLEPVSIRDEIRSELMLLMTGQAPYASASNALLPIVSRLSHEDRAQVASMLLMTQIPHANDSRRHSNFAAARRSSDRYPASGPPICGCSIKTYNTRKAFRRGPFSFGYGYENQKRHHTSCPYSGGQAVKQTWNYQLCTQLLPLVNKTVQFAFSAAIGGGGFELRFPLKVFPTVQRANSAIFMLFDNFAERCAEHNFFRGYYVDQRLYPDLSINYRYYRRDSNTAVVWDIDRIRQELQHIHRVLCDAHILQIGSIRDRDESGFTVLHELMLLILQLIPVSTCTHHAIFHAHRPVLEKVASPLKSAKDAVRMSLPLFAQMLDSKEEPNLPFEVMLSMMSLDFDGSTQDWATDVEYYNVEKYAEGFGSDGVQGEVEMLMMDLVKADAMDWAQIVVKSHVRKRTDLATLGRQHLSPIDQKRLGLSTTQLIPLDAHAREVYDLLRDKGIQVPLALHPGWTGSIYYVLGAFSNYHYGSGLLRRELFRASPSGKARDSFLLVAVAQQLFDNGFAVIDKAQPLDMRYPFMLNQNEKGANPIFPLSVYDNEQDTLRHSYRTSSNLLVRLAKACRAHFDSHCYLVRLLVQYASGLCPSMSTDSCVCYCLTSDGCLPQQHLQGFRDVDSYMCNGHERTGNALVSWLESCHLTHDDKSLCFEQAVRLELFDRLGLVHTCCRGNVAGNPKDVERIRDDDEELASQLDLLMSAYRGSILMFLQQHHEDEEYSTEFDCGCHDREGLEKQLITWGSHNLDGHTTRLLAHWRQWWSLTDPILTDIYGLSLDDTDMVLYRRACRTNHQRTDWRDVRRVIADMRTGEKLDKLGFGNLDYKEVIERHFATELTYAKENIISVPRGSEDAHYWQKKFDKATFVPVRRTELLDELMEKLKRALSGRDEMFIKETEIWSGYQWW</sequence>
<accession>A0ABR3CXA0</accession>
<comment type="caution">
    <text evidence="1">The sequence shown here is derived from an EMBL/GenBank/DDBJ whole genome shotgun (WGS) entry which is preliminary data.</text>
</comment>
<name>A0ABR3CXA0_NEUIN</name>
<protein>
    <recommendedName>
        <fullName evidence="3">Fungal N-terminal domain-containing protein</fullName>
    </recommendedName>
</protein>
<evidence type="ECO:0000313" key="1">
    <source>
        <dbReference type="EMBL" id="KAL0465069.1"/>
    </source>
</evidence>
<organism evidence="1 2">
    <name type="scientific">Neurospora intermedia</name>
    <dbReference type="NCBI Taxonomy" id="5142"/>
    <lineage>
        <taxon>Eukaryota</taxon>
        <taxon>Fungi</taxon>
        <taxon>Dikarya</taxon>
        <taxon>Ascomycota</taxon>
        <taxon>Pezizomycotina</taxon>
        <taxon>Sordariomycetes</taxon>
        <taxon>Sordariomycetidae</taxon>
        <taxon>Sordariales</taxon>
        <taxon>Sordariaceae</taxon>
        <taxon>Neurospora</taxon>
    </lineage>
</organism>
<dbReference type="EMBL" id="JAVLET010000019">
    <property type="protein sequence ID" value="KAL0465069.1"/>
    <property type="molecule type" value="Genomic_DNA"/>
</dbReference>
<evidence type="ECO:0008006" key="3">
    <source>
        <dbReference type="Google" id="ProtNLM"/>
    </source>
</evidence>
<proteinExistence type="predicted"/>
<reference evidence="1 2" key="1">
    <citation type="submission" date="2023-09" db="EMBL/GenBank/DDBJ databases">
        <title>Multi-omics analysis of a traditional fermented food reveals byproduct-associated fungal strains for waste-to-food upcycling.</title>
        <authorList>
            <consortium name="Lawrence Berkeley National Laboratory"/>
            <person name="Rekdal V.M."/>
            <person name="Villalobos-Escobedo J.M."/>
            <person name="Rodriguez-Valeron N."/>
            <person name="Garcia M.O."/>
            <person name="Vasquez D.P."/>
            <person name="Damayanti I."/>
            <person name="Sorensen P.M."/>
            <person name="Baidoo E.E."/>
            <person name="De Carvalho A.C."/>
            <person name="Riley R."/>
            <person name="Lipzen A."/>
            <person name="He G."/>
            <person name="Yan M."/>
            <person name="Haridas S."/>
            <person name="Daum C."/>
            <person name="Yoshinaga Y."/>
            <person name="Ng V."/>
            <person name="Grigoriev I.V."/>
            <person name="Munk R."/>
            <person name="Nuraida L."/>
            <person name="Wijaya C.H."/>
            <person name="Morales P.-C."/>
            <person name="Keasling J.D."/>
        </authorList>
    </citation>
    <scope>NUCLEOTIDE SEQUENCE [LARGE SCALE GENOMIC DNA]</scope>
    <source>
        <strain evidence="1 2">FGSC 2613</strain>
    </source>
</reference>
<dbReference type="Proteomes" id="UP001451303">
    <property type="component" value="Unassembled WGS sequence"/>
</dbReference>